<organism evidence="1">
    <name type="scientific">Solanum lycopersicum</name>
    <name type="common">Tomato</name>
    <name type="synonym">Lycopersicon esculentum</name>
    <dbReference type="NCBI Taxonomy" id="4081"/>
    <lineage>
        <taxon>Eukaryota</taxon>
        <taxon>Viridiplantae</taxon>
        <taxon>Streptophyta</taxon>
        <taxon>Embryophyta</taxon>
        <taxon>Tracheophyta</taxon>
        <taxon>Spermatophyta</taxon>
        <taxon>Magnoliopsida</taxon>
        <taxon>eudicotyledons</taxon>
        <taxon>Gunneridae</taxon>
        <taxon>Pentapetalae</taxon>
        <taxon>asterids</taxon>
        <taxon>lamiids</taxon>
        <taxon>Solanales</taxon>
        <taxon>Solanaceae</taxon>
        <taxon>Solanoideae</taxon>
        <taxon>Solaneae</taxon>
        <taxon>Solanum</taxon>
        <taxon>Solanum subgen. Lycopersicon</taxon>
    </lineage>
</organism>
<sequence>MEGLQIIHQVVWGLQQVHLVLYNHASGPKKERLAQLRGGPRQK</sequence>
<protein>
    <submittedName>
        <fullName evidence="1">Uncharacterized protein</fullName>
    </submittedName>
</protein>
<proteinExistence type="predicted"/>
<accession>A0A3Q7IIL3</accession>
<dbReference type="AlphaFoldDB" id="A0A3Q7IIL3"/>
<name>A0A3Q7IIL3_SOLLC</name>
<dbReference type="Proteomes" id="UP000004994">
    <property type="component" value="Chromosome 8"/>
</dbReference>
<evidence type="ECO:0000313" key="2">
    <source>
        <dbReference type="Proteomes" id="UP000004994"/>
    </source>
</evidence>
<dbReference type="EnsemblPlants" id="Solyc08g061595.1.1">
    <property type="protein sequence ID" value="Solyc08g061595.1.1.1"/>
    <property type="gene ID" value="Solyc08g061595.1"/>
</dbReference>
<dbReference type="Gramene" id="Solyc08g061595.1.1">
    <property type="protein sequence ID" value="Solyc08g061595.1.1.1"/>
    <property type="gene ID" value="Solyc08g061595.1"/>
</dbReference>
<keyword evidence="2" id="KW-1185">Reference proteome</keyword>
<reference evidence="1" key="2">
    <citation type="submission" date="2019-01" db="UniProtKB">
        <authorList>
            <consortium name="EnsemblPlants"/>
        </authorList>
    </citation>
    <scope>IDENTIFICATION</scope>
    <source>
        <strain evidence="1">cv. Heinz 1706</strain>
    </source>
</reference>
<dbReference type="InParanoid" id="A0A3Q7IIL3"/>
<reference evidence="1" key="1">
    <citation type="journal article" date="2012" name="Nature">
        <title>The tomato genome sequence provides insights into fleshy fruit evolution.</title>
        <authorList>
            <consortium name="Tomato Genome Consortium"/>
        </authorList>
    </citation>
    <scope>NUCLEOTIDE SEQUENCE [LARGE SCALE GENOMIC DNA]</scope>
    <source>
        <strain evidence="1">cv. Heinz 1706</strain>
    </source>
</reference>
<evidence type="ECO:0000313" key="1">
    <source>
        <dbReference type="EnsemblPlants" id="Solyc08g061595.1.1.1"/>
    </source>
</evidence>